<dbReference type="Gene3D" id="2.60.40.1970">
    <property type="entry name" value="YEATS domain"/>
    <property type="match status" value="1"/>
</dbReference>
<feature type="domain" description="Deacetylase sirtuin-type" evidence="7">
    <location>
        <begin position="237"/>
        <end position="509"/>
    </location>
</feature>
<reference evidence="9 10" key="1">
    <citation type="submission" date="2024-02" db="EMBL/GenBank/DDBJ databases">
        <authorList>
            <person name="Chen Y."/>
            <person name="Shah S."/>
            <person name="Dougan E. K."/>
            <person name="Thang M."/>
            <person name="Chan C."/>
        </authorList>
    </citation>
    <scope>NUCLEOTIDE SEQUENCE [LARGE SCALE GENOMIC DNA]</scope>
</reference>
<dbReference type="InterPro" id="IPR050134">
    <property type="entry name" value="NAD-dep_sirtuin_deacylases"/>
</dbReference>
<evidence type="ECO:0000256" key="1">
    <source>
        <dbReference type="ARBA" id="ARBA00023027"/>
    </source>
</evidence>
<feature type="domain" description="YEATS" evidence="8">
    <location>
        <begin position="1"/>
        <end position="113"/>
    </location>
</feature>
<keyword evidence="6" id="KW-0812">Transmembrane</keyword>
<feature type="region of interest" description="Disordered" evidence="5">
    <location>
        <begin position="145"/>
        <end position="174"/>
    </location>
</feature>
<evidence type="ECO:0000256" key="6">
    <source>
        <dbReference type="SAM" id="Phobius"/>
    </source>
</evidence>
<keyword evidence="1" id="KW-0520">NAD</keyword>
<protein>
    <submittedName>
        <fullName evidence="9">NAD-dependent protein deacetylase Sirt7 (Regulatory protein SIR2 homolog 7) (SIR2-like protein 7)</fullName>
    </submittedName>
</protein>
<evidence type="ECO:0000259" key="8">
    <source>
        <dbReference type="PROSITE" id="PS51037"/>
    </source>
</evidence>
<proteinExistence type="predicted"/>
<dbReference type="PROSITE" id="PS51037">
    <property type="entry name" value="YEATS"/>
    <property type="match status" value="1"/>
</dbReference>
<feature type="transmembrane region" description="Helical" evidence="6">
    <location>
        <begin position="654"/>
        <end position="677"/>
    </location>
</feature>
<dbReference type="Proteomes" id="UP001642464">
    <property type="component" value="Unassembled WGS sequence"/>
</dbReference>
<evidence type="ECO:0000256" key="5">
    <source>
        <dbReference type="SAM" id="MobiDB-lite"/>
    </source>
</evidence>
<sequence length="796" mass="87893">MALVLGNSCSPAKDGKRYNWTFYVRGATEELDSVTIKLHPTFKDPVRVRQEPPFEFQSRGWGTFDIVVLLKWKNGSIHRTSWELQFDQPDASRPLDLPRAAPAGTMAPSVEVPPVAPWEEEHRDVFEARGSIVGVDSADEAMVEAAEEEATDGPGPPPELLRDTSAGTTDDDPTRASICERLRSTAYLPHSHPQFMFGRGYGGPLNAPKVLWRSDQPPRKDHSCPKWLTATEFEDQPEVMAAKVKELARLMLMSRKTVAYTGAGISAAVIGQAALSGQHTVGWKADTRAAPPTFTHHALGFLGRQGLLHGWVQQNHDGLPQKAGFPQERINEIHGSWYDPGNPVVKYSGTLHERSYPWMREDADTADLCLVLGTSLGGLNADQVATKTADRSLQPSAPPEGVLAPGAWVMLRRGGRSFKGCVTKVEEKDFQARFRPAADDDSEEEDDRLGEVVTISKSEKFDLLPSVGGGLGTVIMNLQQTAQDGKMTLRLFGKSDEILRLLLPELGFGLSIVKPPVWPKVSRALVPYDAEGRRLPPRAKRMWLDLSRGQEVRLTPGHNIQGAKQPQYMHIGAAKPITVKGETRKPGVGLGRVVNRCDKTCSFVLQIEGVQMRLGIWWLESAMRGGVPVLPLVNQACAPAGQPQRGIVTWIKCVISMFLDFFLFFVSSLGVIFASLLQQTCEIPLWWFLAFVGVVASVSAVLYARMSWMEYGSDRIWMLYGFLTFAVFLLQGGTMVWGGYLCWLAMQSTECAADVLNFTLVCTGLLAIIEFIGFISVYFVFIPSFMIQLRAAAKFT</sequence>
<keyword evidence="10" id="KW-1185">Reference proteome</keyword>
<dbReference type="InterPro" id="IPR029035">
    <property type="entry name" value="DHS-like_NAD/FAD-binding_dom"/>
</dbReference>
<accession>A0ABP0K1R9</accession>
<dbReference type="PANTHER" id="PTHR11085">
    <property type="entry name" value="NAD-DEPENDENT PROTEIN DEACYLASE SIRTUIN-5, MITOCHONDRIAL-RELATED"/>
    <property type="match status" value="1"/>
</dbReference>
<evidence type="ECO:0000256" key="2">
    <source>
        <dbReference type="ARBA" id="ARBA00023242"/>
    </source>
</evidence>
<dbReference type="EMBL" id="CAXAMM010009413">
    <property type="protein sequence ID" value="CAK9020253.1"/>
    <property type="molecule type" value="Genomic_DNA"/>
</dbReference>
<keyword evidence="6" id="KW-0472">Membrane</keyword>
<feature type="transmembrane region" description="Helical" evidence="6">
    <location>
        <begin position="758"/>
        <end position="781"/>
    </location>
</feature>
<dbReference type="Gene3D" id="3.40.50.1220">
    <property type="entry name" value="TPP-binding domain"/>
    <property type="match status" value="1"/>
</dbReference>
<evidence type="ECO:0000313" key="10">
    <source>
        <dbReference type="Proteomes" id="UP001642464"/>
    </source>
</evidence>
<keyword evidence="6" id="KW-1133">Transmembrane helix</keyword>
<evidence type="ECO:0000313" key="9">
    <source>
        <dbReference type="EMBL" id="CAK9020253.1"/>
    </source>
</evidence>
<comment type="subcellular location">
    <subcellularLocation>
        <location evidence="4">Nucleus</location>
    </subcellularLocation>
</comment>
<feature type="region of interest" description="Disordered" evidence="5">
    <location>
        <begin position="89"/>
        <end position="110"/>
    </location>
</feature>
<dbReference type="InterPro" id="IPR026590">
    <property type="entry name" value="Ssirtuin_cat_dom"/>
</dbReference>
<keyword evidence="2 4" id="KW-0539">Nucleus</keyword>
<dbReference type="Pfam" id="PF03366">
    <property type="entry name" value="YEATS"/>
    <property type="match status" value="1"/>
</dbReference>
<name>A0ABP0K1R9_9DINO</name>
<comment type="caution">
    <text evidence="3">Lacks conserved residue(s) required for the propagation of feature annotation.</text>
</comment>
<evidence type="ECO:0000256" key="3">
    <source>
        <dbReference type="PROSITE-ProRule" id="PRU00236"/>
    </source>
</evidence>
<dbReference type="SUPFAM" id="SSF52467">
    <property type="entry name" value="DHS-like NAD/FAD-binding domain"/>
    <property type="match status" value="1"/>
</dbReference>
<dbReference type="PROSITE" id="PS50305">
    <property type="entry name" value="SIRTUIN"/>
    <property type="match status" value="1"/>
</dbReference>
<evidence type="ECO:0000256" key="4">
    <source>
        <dbReference type="PROSITE-ProRule" id="PRU00376"/>
    </source>
</evidence>
<dbReference type="InterPro" id="IPR038704">
    <property type="entry name" value="YEAST_sf"/>
</dbReference>
<evidence type="ECO:0000259" key="7">
    <source>
        <dbReference type="PROSITE" id="PS50305"/>
    </source>
</evidence>
<feature type="transmembrane region" description="Helical" evidence="6">
    <location>
        <begin position="716"/>
        <end position="746"/>
    </location>
</feature>
<organism evidence="9 10">
    <name type="scientific">Durusdinium trenchii</name>
    <dbReference type="NCBI Taxonomy" id="1381693"/>
    <lineage>
        <taxon>Eukaryota</taxon>
        <taxon>Sar</taxon>
        <taxon>Alveolata</taxon>
        <taxon>Dinophyceae</taxon>
        <taxon>Suessiales</taxon>
        <taxon>Symbiodiniaceae</taxon>
        <taxon>Durusdinium</taxon>
    </lineage>
</organism>
<dbReference type="InterPro" id="IPR055129">
    <property type="entry name" value="YEATS_dom"/>
</dbReference>
<feature type="transmembrane region" description="Helical" evidence="6">
    <location>
        <begin position="683"/>
        <end position="704"/>
    </location>
</feature>
<dbReference type="PANTHER" id="PTHR11085:SF10">
    <property type="entry name" value="NAD-DEPENDENT PROTEIN DEACYLASE SIRTUIN-5, MITOCHONDRIAL-RELATED"/>
    <property type="match status" value="1"/>
</dbReference>
<gene>
    <name evidence="9" type="ORF">SCF082_LOCUS14844</name>
</gene>
<comment type="caution">
    <text evidence="9">The sequence shown here is derived from an EMBL/GenBank/DDBJ whole genome shotgun (WGS) entry which is preliminary data.</text>
</comment>